<accession>A0ABX9PV55</accession>
<protein>
    <recommendedName>
        <fullName evidence="3">Peptidase C58 YopT-type domain-containing protein</fullName>
    </recommendedName>
</protein>
<proteinExistence type="predicted"/>
<dbReference type="GeneID" id="302708510"/>
<gene>
    <name evidence="1" type="ORF">CKQ54_06810</name>
</gene>
<keyword evidence="2" id="KW-1185">Reference proteome</keyword>
<dbReference type="EMBL" id="NSDJ01000001">
    <property type="protein sequence ID" value="RKF68091.1"/>
    <property type="molecule type" value="Genomic_DNA"/>
</dbReference>
<reference evidence="1 2" key="1">
    <citation type="submission" date="2017-08" db="EMBL/GenBank/DDBJ databases">
        <title>Comparative genomics of bacteria isolated from necrotic lesions of AOD affected trees.</title>
        <authorList>
            <person name="Doonan J."/>
            <person name="Denman S."/>
            <person name="Mcdonald J.E."/>
        </authorList>
    </citation>
    <scope>NUCLEOTIDE SEQUENCE [LARGE SCALE GENOMIC DNA]</scope>
    <source>
        <strain evidence="1 2">CIP 105588</strain>
    </source>
</reference>
<dbReference type="Gene3D" id="3.90.70.20">
    <property type="match status" value="1"/>
</dbReference>
<evidence type="ECO:0008006" key="3">
    <source>
        <dbReference type="Google" id="ProtNLM"/>
    </source>
</evidence>
<dbReference type="RefSeq" id="WP_120161932.1">
    <property type="nucleotide sequence ID" value="NZ_NSDJ01000001.1"/>
</dbReference>
<evidence type="ECO:0000313" key="1">
    <source>
        <dbReference type="EMBL" id="RKF68091.1"/>
    </source>
</evidence>
<organism evidence="1 2">
    <name type="scientific">Rahnella variigena</name>
    <dbReference type="NCBI Taxonomy" id="574964"/>
    <lineage>
        <taxon>Bacteria</taxon>
        <taxon>Pseudomonadati</taxon>
        <taxon>Pseudomonadota</taxon>
        <taxon>Gammaproteobacteria</taxon>
        <taxon>Enterobacterales</taxon>
        <taxon>Yersiniaceae</taxon>
        <taxon>Rahnella</taxon>
    </lineage>
</organism>
<evidence type="ECO:0000313" key="2">
    <source>
        <dbReference type="Proteomes" id="UP000284853"/>
    </source>
</evidence>
<dbReference type="Proteomes" id="UP000284853">
    <property type="component" value="Unassembled WGS sequence"/>
</dbReference>
<comment type="caution">
    <text evidence="1">The sequence shown here is derived from an EMBL/GenBank/DDBJ whole genome shotgun (WGS) entry which is preliminary data.</text>
</comment>
<name>A0ABX9PV55_9GAMM</name>
<sequence>MIQICNIRKEYSQFVIENKSSGFCFGFCLTWLGDILKERPAQNTGGWLSGWFTSTPTAEKKAFLPSDSARLRKLFERAARKQNNFFQRYDARDKCASGKSEYVEFTANYKNTRQSAKEKISGVPGLNYRYFERDYFRQCEGADHYRDKNVLTGVIITFEFLGQGDVRAGHAVALFRLGEYDTLFLDPNYGLFRTNNHHVMMDIEHLLSQIYKEPLVLSEVIISRRLNTK</sequence>